<organism evidence="2 3">
    <name type="scientific">Paramaledivibacter caminithermalis (strain DSM 15212 / CIP 107654 / DViRD3)</name>
    <name type="common">Clostridium caminithermale</name>
    <dbReference type="NCBI Taxonomy" id="1121301"/>
    <lineage>
        <taxon>Bacteria</taxon>
        <taxon>Bacillati</taxon>
        <taxon>Bacillota</taxon>
        <taxon>Clostridia</taxon>
        <taxon>Peptostreptococcales</taxon>
        <taxon>Caminicellaceae</taxon>
        <taxon>Paramaledivibacter</taxon>
    </lineage>
</organism>
<keyword evidence="2" id="KW-0378">Hydrolase</keyword>
<dbReference type="Proteomes" id="UP000184465">
    <property type="component" value="Unassembled WGS sequence"/>
</dbReference>
<dbReference type="GO" id="GO:0016787">
    <property type="term" value="F:hydrolase activity"/>
    <property type="evidence" value="ECO:0007669"/>
    <property type="project" value="UniProtKB-KW"/>
</dbReference>
<proteinExistence type="predicted"/>
<dbReference type="CDD" id="cd11533">
    <property type="entry name" value="NTP-PPase_Af0060_like"/>
    <property type="match status" value="1"/>
</dbReference>
<evidence type="ECO:0000259" key="1">
    <source>
        <dbReference type="Pfam" id="PF03819"/>
    </source>
</evidence>
<dbReference type="InterPro" id="IPR004518">
    <property type="entry name" value="MazG-like_dom"/>
</dbReference>
<reference evidence="2 3" key="1">
    <citation type="submission" date="2016-11" db="EMBL/GenBank/DDBJ databases">
        <authorList>
            <person name="Jaros S."/>
            <person name="Januszkiewicz K."/>
            <person name="Wedrychowicz H."/>
        </authorList>
    </citation>
    <scope>NUCLEOTIDE SEQUENCE [LARGE SCALE GENOMIC DNA]</scope>
    <source>
        <strain evidence="2 3">DSM 15212</strain>
    </source>
</reference>
<name>A0A1M6N218_PARC5</name>
<dbReference type="InterPro" id="IPR044548">
    <property type="entry name" value="AF0060_NTP-PPase_MazG-like"/>
</dbReference>
<dbReference type="Gene3D" id="1.10.287.1080">
    <property type="entry name" value="MazG-like"/>
    <property type="match status" value="1"/>
</dbReference>
<dbReference type="AlphaFoldDB" id="A0A1M6N218"/>
<gene>
    <name evidence="2" type="ORF">SAMN02745912_01535</name>
</gene>
<dbReference type="Pfam" id="PF03819">
    <property type="entry name" value="MazG"/>
    <property type="match status" value="1"/>
</dbReference>
<protein>
    <submittedName>
        <fullName evidence="2">MazG nucleotide pyrophosphohydrolase domain-containing protein</fullName>
    </submittedName>
</protein>
<dbReference type="STRING" id="1121301.SAMN02745912_01535"/>
<evidence type="ECO:0000313" key="2">
    <source>
        <dbReference type="EMBL" id="SHJ89683.1"/>
    </source>
</evidence>
<dbReference type="RefSeq" id="WP_330390446.1">
    <property type="nucleotide sequence ID" value="NZ_FRAG01000014.1"/>
</dbReference>
<dbReference type="EMBL" id="FRAG01000014">
    <property type="protein sequence ID" value="SHJ89683.1"/>
    <property type="molecule type" value="Genomic_DNA"/>
</dbReference>
<accession>A0A1M6N218</accession>
<dbReference type="SUPFAM" id="SSF101386">
    <property type="entry name" value="all-alpha NTP pyrophosphatases"/>
    <property type="match status" value="1"/>
</dbReference>
<evidence type="ECO:0000313" key="3">
    <source>
        <dbReference type="Proteomes" id="UP000184465"/>
    </source>
</evidence>
<sequence length="142" mass="16323">MKTEYLELMEELDDLNISADEIREYIEQKRENNFLNIKLKTISLPYLNSISPTIESTALKLSEEQGELCRAIGKFRGMNGEKDGIKLSEDEAYKEITKELLDVAQTAITMILVLEKQHGINVEKYIKEHIEKLISKGYVEAL</sequence>
<keyword evidence="3" id="KW-1185">Reference proteome</keyword>
<feature type="domain" description="NTP pyrophosphohydrolase MazG-like" evidence="1">
    <location>
        <begin position="53"/>
        <end position="135"/>
    </location>
</feature>